<dbReference type="AlphaFoldDB" id="A0A844FF23"/>
<dbReference type="RefSeq" id="WP_154482574.1">
    <property type="nucleotide sequence ID" value="NZ_VULR01000002.1"/>
</dbReference>
<dbReference type="EMBL" id="VULR01000002">
    <property type="protein sequence ID" value="MSS42580.1"/>
    <property type="molecule type" value="Genomic_DNA"/>
</dbReference>
<evidence type="ECO:0000313" key="1">
    <source>
        <dbReference type="EMBL" id="MSS42580.1"/>
    </source>
</evidence>
<protein>
    <submittedName>
        <fullName evidence="1">DUF2284 domain-containing protein</fullName>
    </submittedName>
</protein>
<accession>A0A844FF23</accession>
<proteinExistence type="predicted"/>
<evidence type="ECO:0000313" key="2">
    <source>
        <dbReference type="Proteomes" id="UP000462760"/>
    </source>
</evidence>
<name>A0A844FF23_9FIRM</name>
<dbReference type="Pfam" id="PF10050">
    <property type="entry name" value="DUF2284"/>
    <property type="match status" value="1"/>
</dbReference>
<reference evidence="1 2" key="1">
    <citation type="submission" date="2019-08" db="EMBL/GenBank/DDBJ databases">
        <title>In-depth cultivation of the pig gut microbiome towards novel bacterial diversity and tailored functional studies.</title>
        <authorList>
            <person name="Wylensek D."/>
            <person name="Hitch T.C.A."/>
            <person name="Clavel T."/>
        </authorList>
    </citation>
    <scope>NUCLEOTIDE SEQUENCE [LARGE SCALE GENOMIC DNA]</scope>
    <source>
        <strain evidence="1 2">Med78-601-WT-4W-RMD-3</strain>
    </source>
</reference>
<organism evidence="1 2">
    <name type="scientific">Anaerosalibacter bizertensis</name>
    <dbReference type="NCBI Taxonomy" id="932217"/>
    <lineage>
        <taxon>Bacteria</taxon>
        <taxon>Bacillati</taxon>
        <taxon>Bacillota</taxon>
        <taxon>Tissierellia</taxon>
        <taxon>Tissierellales</taxon>
        <taxon>Sporanaerobacteraceae</taxon>
        <taxon>Anaerosalibacter</taxon>
    </lineage>
</organism>
<comment type="caution">
    <text evidence="1">The sequence shown here is derived from an EMBL/GenBank/DDBJ whole genome shotgun (WGS) entry which is preliminary data.</text>
</comment>
<gene>
    <name evidence="1" type="ORF">FYJ27_02360</name>
</gene>
<dbReference type="Proteomes" id="UP000462760">
    <property type="component" value="Unassembled WGS sequence"/>
</dbReference>
<sequence>MYNMKKLTEYIETKDIIYLGDILPGEIVVDEKVRRYCKDNRCGEYNRNFTCPPDVGEVDDFKNRLKEFNSCIIVLTRHKIINKEDREEYFKPAKNLHKILLDIEKKGKELGFEKSIALIAGNCKICTPCKKMLGYKKCPYPELSRPSSESLGIDVIKTVAKKGLEIEFKDDEVTWVGMILI</sequence>
<dbReference type="OrthoDB" id="5420534at2"/>
<dbReference type="InterPro" id="IPR019271">
    <property type="entry name" value="DUF2284_metal-binding"/>
</dbReference>